<dbReference type="Gene3D" id="2.120.10.70">
    <property type="entry name" value="Fucose-specific lectin"/>
    <property type="match status" value="1"/>
</dbReference>
<evidence type="ECO:0000313" key="3">
    <source>
        <dbReference type="EMBL" id="KAL1630336.1"/>
    </source>
</evidence>
<comment type="caution">
    <text evidence="3">The sequence shown here is derived from an EMBL/GenBank/DDBJ whole genome shotgun (WGS) entry which is preliminary data.</text>
</comment>
<organism evidence="3 4">
    <name type="scientific">Neofusicoccum ribis</name>
    <dbReference type="NCBI Taxonomy" id="45134"/>
    <lineage>
        <taxon>Eukaryota</taxon>
        <taxon>Fungi</taxon>
        <taxon>Dikarya</taxon>
        <taxon>Ascomycota</taxon>
        <taxon>Pezizomycotina</taxon>
        <taxon>Dothideomycetes</taxon>
        <taxon>Dothideomycetes incertae sedis</taxon>
        <taxon>Botryosphaeriales</taxon>
        <taxon>Botryosphaeriaceae</taxon>
        <taxon>Neofusicoccum</taxon>
    </lineage>
</organism>
<proteinExistence type="predicted"/>
<feature type="compositionally biased region" description="Low complexity" evidence="1">
    <location>
        <begin position="109"/>
        <end position="123"/>
    </location>
</feature>
<dbReference type="EMBL" id="JAJVDC020000048">
    <property type="protein sequence ID" value="KAL1630336.1"/>
    <property type="molecule type" value="Genomic_DNA"/>
</dbReference>
<keyword evidence="4" id="KW-1185">Reference proteome</keyword>
<protein>
    <recommendedName>
        <fullName evidence="5">Fucose-specific lectin</fullName>
    </recommendedName>
</protein>
<accession>A0ABR3SUV5</accession>
<evidence type="ECO:0008006" key="5">
    <source>
        <dbReference type="Google" id="ProtNLM"/>
    </source>
</evidence>
<evidence type="ECO:0000313" key="4">
    <source>
        <dbReference type="Proteomes" id="UP001521116"/>
    </source>
</evidence>
<feature type="transmembrane region" description="Helical" evidence="2">
    <location>
        <begin position="79"/>
        <end position="99"/>
    </location>
</feature>
<dbReference type="SUPFAM" id="SSF89372">
    <property type="entry name" value="Fucose-specific lectin"/>
    <property type="match status" value="1"/>
</dbReference>
<sequence>MTHLTGNQGHINISSEQQRQGYITLEVDQNSDLPEVDLTANGSQLPEYLNTTGKKAVFTPIYTDTEVERRICGLRRKNSWIALAVAILVVIVVIVGASVGATRNGGSGNAASSTSNDNSSNVSEALRRGIAPNSKLAAANYTDVLGVEHSQVYYQDYSLQIWMADWDSSVGNWTFSKVLAENNNTAVNPKNGTPIATYNFWKGSGNQSDFRCLFLDDSNYVRFLWAPLQTGADGRWQLVEDKDGVLLAGVNSSLTEYTRQCNDTIGCNSADFTLYETPDDGPMLYYPRGNADSSSSSSATKFSVENVTAQEGTAMAVAPIPRSAKRNLVYPTVGLYLIDDEGYLAEIYGGYNSRWRDTGLTENVQQLPVDLGAQLAAMSQYRLDDFNLQIMITKTDGGVKMAYMNGDWNKQDPVEGMDSVLPLSPIAANQLGRVYALESSDNGTQLVEWIRITGTDPSFKRVGVIDTTKT</sequence>
<evidence type="ECO:0000256" key="2">
    <source>
        <dbReference type="SAM" id="Phobius"/>
    </source>
</evidence>
<feature type="region of interest" description="Disordered" evidence="1">
    <location>
        <begin position="105"/>
        <end position="124"/>
    </location>
</feature>
<keyword evidence="2" id="KW-1133">Transmembrane helix</keyword>
<dbReference type="Proteomes" id="UP001521116">
    <property type="component" value="Unassembled WGS sequence"/>
</dbReference>
<reference evidence="3 4" key="1">
    <citation type="submission" date="2024-02" db="EMBL/GenBank/DDBJ databases">
        <title>De novo assembly and annotation of 12 fungi associated with fruit tree decline syndrome in Ontario, Canada.</title>
        <authorList>
            <person name="Sulman M."/>
            <person name="Ellouze W."/>
            <person name="Ilyukhin E."/>
        </authorList>
    </citation>
    <scope>NUCLEOTIDE SEQUENCE [LARGE SCALE GENOMIC DNA]</scope>
    <source>
        <strain evidence="3 4">M1-105</strain>
    </source>
</reference>
<keyword evidence="2" id="KW-0472">Membrane</keyword>
<name>A0ABR3SUV5_9PEZI</name>
<evidence type="ECO:0000256" key="1">
    <source>
        <dbReference type="SAM" id="MobiDB-lite"/>
    </source>
</evidence>
<gene>
    <name evidence="3" type="ORF">SLS56_005008</name>
</gene>
<keyword evidence="2" id="KW-0812">Transmembrane</keyword>